<dbReference type="AlphaFoldDB" id="A0A7S4A3G2"/>
<accession>A0A7S4A3G2</accession>
<evidence type="ECO:0000313" key="3">
    <source>
        <dbReference type="EMBL" id="CAE0702308.1"/>
    </source>
</evidence>
<proteinExistence type="predicted"/>
<reference evidence="3" key="1">
    <citation type="submission" date="2021-01" db="EMBL/GenBank/DDBJ databases">
        <authorList>
            <person name="Corre E."/>
            <person name="Pelletier E."/>
            <person name="Niang G."/>
            <person name="Scheremetjew M."/>
            <person name="Finn R."/>
            <person name="Kale V."/>
            <person name="Holt S."/>
            <person name="Cochrane G."/>
            <person name="Meng A."/>
            <person name="Brown T."/>
            <person name="Cohen L."/>
        </authorList>
    </citation>
    <scope>NUCLEOTIDE SEQUENCE</scope>
    <source>
        <strain evidence="3">CCMP1756</strain>
    </source>
</reference>
<organism evidence="3">
    <name type="scientific">Pelagomonas calceolata</name>
    <dbReference type="NCBI Taxonomy" id="35677"/>
    <lineage>
        <taxon>Eukaryota</taxon>
        <taxon>Sar</taxon>
        <taxon>Stramenopiles</taxon>
        <taxon>Ochrophyta</taxon>
        <taxon>Pelagophyceae</taxon>
        <taxon>Pelagomonadales</taxon>
        <taxon>Pelagomonadaceae</taxon>
        <taxon>Pelagomonas</taxon>
    </lineage>
</organism>
<feature type="region of interest" description="Disordered" evidence="1">
    <location>
        <begin position="272"/>
        <end position="323"/>
    </location>
</feature>
<sequence>MKTILLLTLLRQTTAWCTAEGCQNEFERPLADYTKYTEGDTYASACYAKFELHHTEPYLYVRGNSHSYDSKPTDHFADSGICGAREMGDRVTYLRFDVRDLSEDAVASAELRLTPDGFPANMVVIVEPGCDSSRPEDAVAWDVQPTGGHERCRWTGDPDLLWDGNPRSCDVTHDLRIAARAGDYFCVRLRGDPDANSRGDLYGAARFFSRDADENSIKSWWADFDPSSVFTMRGSMIGTPHALAPHLRINATQCGSVYPDKHGPGNCGPEWGAATDELFRTARPTPRPSSPPTIRPTPGPTTAQPSESPVPTFETFAPTPKPT</sequence>
<protein>
    <submittedName>
        <fullName evidence="3">Uncharacterized protein</fullName>
    </submittedName>
</protein>
<name>A0A7S4A3G2_9STRA</name>
<keyword evidence="2" id="KW-0732">Signal</keyword>
<evidence type="ECO:0000256" key="2">
    <source>
        <dbReference type="SAM" id="SignalP"/>
    </source>
</evidence>
<feature type="signal peptide" evidence="2">
    <location>
        <begin position="1"/>
        <end position="15"/>
    </location>
</feature>
<feature type="chain" id="PRO_5031286574" evidence="2">
    <location>
        <begin position="16"/>
        <end position="323"/>
    </location>
</feature>
<gene>
    <name evidence="3" type="ORF">PCAL00307_LOCUS17753</name>
</gene>
<dbReference type="EMBL" id="HBIW01020632">
    <property type="protein sequence ID" value="CAE0702308.1"/>
    <property type="molecule type" value="Transcribed_RNA"/>
</dbReference>
<feature type="compositionally biased region" description="Pro residues" evidence="1">
    <location>
        <begin position="285"/>
        <end position="299"/>
    </location>
</feature>
<evidence type="ECO:0000256" key="1">
    <source>
        <dbReference type="SAM" id="MobiDB-lite"/>
    </source>
</evidence>